<dbReference type="InterPro" id="IPR029016">
    <property type="entry name" value="GAF-like_dom_sf"/>
</dbReference>
<dbReference type="FunFam" id="1.10.8.60:FF:000014">
    <property type="entry name" value="DNA-binding transcriptional regulator NtrC"/>
    <property type="match status" value="1"/>
</dbReference>
<dbReference type="PANTHER" id="PTHR32071">
    <property type="entry name" value="TRANSCRIPTIONAL REGULATORY PROTEIN"/>
    <property type="match status" value="1"/>
</dbReference>
<dbReference type="SMART" id="SM00065">
    <property type="entry name" value="GAF"/>
    <property type="match status" value="1"/>
</dbReference>
<dbReference type="FunFam" id="3.40.50.300:FF:000006">
    <property type="entry name" value="DNA-binding transcriptional regulator NtrC"/>
    <property type="match status" value="1"/>
</dbReference>
<evidence type="ECO:0000256" key="1">
    <source>
        <dbReference type="ARBA" id="ARBA00022741"/>
    </source>
</evidence>
<dbReference type="SUPFAM" id="SSF52540">
    <property type="entry name" value="P-loop containing nucleoside triphosphate hydrolases"/>
    <property type="match status" value="1"/>
</dbReference>
<dbReference type="InterPro" id="IPR003018">
    <property type="entry name" value="GAF"/>
</dbReference>
<evidence type="ECO:0000256" key="4">
    <source>
        <dbReference type="ARBA" id="ARBA00023125"/>
    </source>
</evidence>
<dbReference type="PROSITE" id="PS00688">
    <property type="entry name" value="SIGMA54_INTERACT_3"/>
    <property type="match status" value="1"/>
</dbReference>
<keyword evidence="1" id="KW-0547">Nucleotide-binding</keyword>
<keyword evidence="4" id="KW-0238">DNA-binding</keyword>
<organism evidence="8 9">
    <name type="scientific">Eiseniibacteriota bacterium</name>
    <dbReference type="NCBI Taxonomy" id="2212470"/>
    <lineage>
        <taxon>Bacteria</taxon>
        <taxon>Candidatus Eiseniibacteriota</taxon>
    </lineage>
</organism>
<dbReference type="SMART" id="SM00382">
    <property type="entry name" value="AAA"/>
    <property type="match status" value="1"/>
</dbReference>
<dbReference type="CDD" id="cd00009">
    <property type="entry name" value="AAA"/>
    <property type="match status" value="1"/>
</dbReference>
<dbReference type="InterPro" id="IPR002078">
    <property type="entry name" value="Sigma_54_int"/>
</dbReference>
<dbReference type="InterPro" id="IPR058031">
    <property type="entry name" value="AAA_lid_NorR"/>
</dbReference>
<protein>
    <submittedName>
        <fullName evidence="8">AAA family ATPase</fullName>
    </submittedName>
</protein>
<name>A0A538SJW3_UNCEI</name>
<comment type="caution">
    <text evidence="8">The sequence shown here is derived from an EMBL/GenBank/DDBJ whole genome shotgun (WGS) entry which is preliminary data.</text>
</comment>
<sequence>MARPDRGEADRRIQNLTEKLLGTFEELDFLHSMAAFLARPSGVGDLDGYLVRETVSIFRADGGWLARRGEGSELRSAAVHGIRAEVAEFLNERFLVPLIRAEGLPLLVDDLESALQHRGVERPGAEFEGGELPRAFLACPLAANTEVLGVIVLGKNSRGDAFTAGDQKLLTTLAVQAALFIKNATLLRRLEAEARSLGKRVELLESDTTARPDLSRIQSESPTMRRLADQVESAAASGATVLLLGESGTGKSLVARILHRRSARRGGPFVEVNCGAIPAGLIESELFGHARGAFTGAGRERAGLFEEAHGGTILLDEVADLPPELQVKLLSVIEQHRVRRVGENRDRNVDVRIVAATNADLAAAVRAGRFREDLFYRLNVITLSIPPLRHRREDILPLARRFLSELARETNRRVTGFSPAAEEALLEHPWPGNVRELRNVVERSLLLKGAGALVELGDLPPLQALSSSAKRLELSKEPLANAVRGYERGLIVAALERSGGIVARAAHLG</sequence>
<dbReference type="InterPro" id="IPR027417">
    <property type="entry name" value="P-loop_NTPase"/>
</dbReference>
<keyword evidence="5" id="KW-0010">Activator</keyword>
<evidence type="ECO:0000256" key="6">
    <source>
        <dbReference type="ARBA" id="ARBA00023163"/>
    </source>
</evidence>
<reference evidence="8 9" key="1">
    <citation type="journal article" date="2019" name="Nat. Microbiol.">
        <title>Mediterranean grassland soil C-N compound turnover is dependent on rainfall and depth, and is mediated by genomically divergent microorganisms.</title>
        <authorList>
            <person name="Diamond S."/>
            <person name="Andeer P.F."/>
            <person name="Li Z."/>
            <person name="Crits-Christoph A."/>
            <person name="Burstein D."/>
            <person name="Anantharaman K."/>
            <person name="Lane K.R."/>
            <person name="Thomas B.C."/>
            <person name="Pan C."/>
            <person name="Northen T.R."/>
            <person name="Banfield J.F."/>
        </authorList>
    </citation>
    <scope>NUCLEOTIDE SEQUENCE [LARGE SCALE GENOMIC DNA]</scope>
    <source>
        <strain evidence="8">WS_2</strain>
    </source>
</reference>
<evidence type="ECO:0000256" key="5">
    <source>
        <dbReference type="ARBA" id="ARBA00023159"/>
    </source>
</evidence>
<evidence type="ECO:0000256" key="2">
    <source>
        <dbReference type="ARBA" id="ARBA00022840"/>
    </source>
</evidence>
<dbReference type="Pfam" id="PF00158">
    <property type="entry name" value="Sigma54_activat"/>
    <property type="match status" value="1"/>
</dbReference>
<dbReference type="Pfam" id="PF25601">
    <property type="entry name" value="AAA_lid_14"/>
    <property type="match status" value="1"/>
</dbReference>
<dbReference type="InterPro" id="IPR025662">
    <property type="entry name" value="Sigma_54_int_dom_ATP-bd_1"/>
</dbReference>
<feature type="domain" description="Sigma-54 factor interaction" evidence="7">
    <location>
        <begin position="217"/>
        <end position="446"/>
    </location>
</feature>
<keyword evidence="3" id="KW-0805">Transcription regulation</keyword>
<evidence type="ECO:0000313" key="9">
    <source>
        <dbReference type="Proteomes" id="UP000317716"/>
    </source>
</evidence>
<dbReference type="Pfam" id="PF13185">
    <property type="entry name" value="GAF_2"/>
    <property type="match status" value="1"/>
</dbReference>
<proteinExistence type="predicted"/>
<dbReference type="InterPro" id="IPR025943">
    <property type="entry name" value="Sigma_54_int_dom_ATP-bd_2"/>
</dbReference>
<keyword evidence="6" id="KW-0804">Transcription</keyword>
<dbReference type="PROSITE" id="PS00675">
    <property type="entry name" value="SIGMA54_INTERACT_1"/>
    <property type="match status" value="1"/>
</dbReference>
<dbReference type="GO" id="GO:0006355">
    <property type="term" value="P:regulation of DNA-templated transcription"/>
    <property type="evidence" value="ECO:0007669"/>
    <property type="project" value="InterPro"/>
</dbReference>
<evidence type="ECO:0000313" key="8">
    <source>
        <dbReference type="EMBL" id="TMQ51665.1"/>
    </source>
</evidence>
<dbReference type="EMBL" id="VBOS01000363">
    <property type="protein sequence ID" value="TMQ51665.1"/>
    <property type="molecule type" value="Genomic_DNA"/>
</dbReference>
<gene>
    <name evidence="8" type="ORF">E6K72_10190</name>
</gene>
<dbReference type="InterPro" id="IPR003593">
    <property type="entry name" value="AAA+_ATPase"/>
</dbReference>
<accession>A0A538SJW3</accession>
<dbReference type="Gene3D" id="1.10.8.60">
    <property type="match status" value="1"/>
</dbReference>
<dbReference type="PROSITE" id="PS50045">
    <property type="entry name" value="SIGMA54_INTERACT_4"/>
    <property type="match status" value="1"/>
</dbReference>
<dbReference type="GO" id="GO:0003677">
    <property type="term" value="F:DNA binding"/>
    <property type="evidence" value="ECO:0007669"/>
    <property type="project" value="UniProtKB-KW"/>
</dbReference>
<dbReference type="Gene3D" id="3.30.450.40">
    <property type="match status" value="1"/>
</dbReference>
<dbReference type="Gene3D" id="3.40.50.300">
    <property type="entry name" value="P-loop containing nucleotide triphosphate hydrolases"/>
    <property type="match status" value="1"/>
</dbReference>
<evidence type="ECO:0000259" key="7">
    <source>
        <dbReference type="PROSITE" id="PS50045"/>
    </source>
</evidence>
<dbReference type="SUPFAM" id="SSF55781">
    <property type="entry name" value="GAF domain-like"/>
    <property type="match status" value="1"/>
</dbReference>
<keyword evidence="2" id="KW-0067">ATP-binding</keyword>
<dbReference type="PROSITE" id="PS00676">
    <property type="entry name" value="SIGMA54_INTERACT_2"/>
    <property type="match status" value="1"/>
</dbReference>
<dbReference type="AlphaFoldDB" id="A0A538SJW3"/>
<dbReference type="GO" id="GO:0005524">
    <property type="term" value="F:ATP binding"/>
    <property type="evidence" value="ECO:0007669"/>
    <property type="project" value="UniProtKB-KW"/>
</dbReference>
<dbReference type="InterPro" id="IPR025944">
    <property type="entry name" value="Sigma_54_int_dom_CS"/>
</dbReference>
<dbReference type="Proteomes" id="UP000317716">
    <property type="component" value="Unassembled WGS sequence"/>
</dbReference>
<evidence type="ECO:0000256" key="3">
    <source>
        <dbReference type="ARBA" id="ARBA00023015"/>
    </source>
</evidence>